<gene>
    <name evidence="2" type="ORF">SCFA_2460005</name>
</gene>
<dbReference type="GO" id="GO:0003677">
    <property type="term" value="F:DNA binding"/>
    <property type="evidence" value="ECO:0007669"/>
    <property type="project" value="InterPro"/>
</dbReference>
<accession>A0A485LYX5</accession>
<protein>
    <submittedName>
        <fullName evidence="2">SpoVT / AbrB like domain protein</fullName>
    </submittedName>
</protein>
<dbReference type="Gene3D" id="2.10.260.10">
    <property type="match status" value="1"/>
</dbReference>
<dbReference type="NCBIfam" id="TIGR01439">
    <property type="entry name" value="lp_hng_hel_AbrB"/>
    <property type="match status" value="1"/>
</dbReference>
<dbReference type="InterPro" id="IPR037914">
    <property type="entry name" value="SpoVT-AbrB_sf"/>
</dbReference>
<proteinExistence type="predicted"/>
<dbReference type="SUPFAM" id="SSF89447">
    <property type="entry name" value="AbrB/MazE/MraZ-like"/>
    <property type="match status" value="1"/>
</dbReference>
<dbReference type="AlphaFoldDB" id="A0A485LYX5"/>
<dbReference type="Pfam" id="PF04014">
    <property type="entry name" value="MazE_antitoxin"/>
    <property type="match status" value="1"/>
</dbReference>
<sequence>MTALSCLTPDGQVTIPRSMLKSLGIGGGSSVLISVNDGKLILIKAKDCEGVLKNPETRLHLKV</sequence>
<dbReference type="PROSITE" id="PS51740">
    <property type="entry name" value="SPOVT_ABRB"/>
    <property type="match status" value="1"/>
</dbReference>
<organism evidence="2">
    <name type="scientific">anaerobic digester metagenome</name>
    <dbReference type="NCBI Taxonomy" id="1263854"/>
    <lineage>
        <taxon>unclassified sequences</taxon>
        <taxon>metagenomes</taxon>
        <taxon>ecological metagenomes</taxon>
    </lineage>
</organism>
<evidence type="ECO:0000259" key="1">
    <source>
        <dbReference type="PROSITE" id="PS51740"/>
    </source>
</evidence>
<feature type="domain" description="SpoVT-AbrB" evidence="1">
    <location>
        <begin position="2"/>
        <end position="47"/>
    </location>
</feature>
<reference evidence="2" key="1">
    <citation type="submission" date="2019-03" db="EMBL/GenBank/DDBJ databases">
        <authorList>
            <person name="Hao L."/>
        </authorList>
    </citation>
    <scope>NUCLEOTIDE SEQUENCE</scope>
</reference>
<dbReference type="InterPro" id="IPR007159">
    <property type="entry name" value="SpoVT-AbrB_dom"/>
</dbReference>
<evidence type="ECO:0000313" key="2">
    <source>
        <dbReference type="EMBL" id="VFU14213.1"/>
    </source>
</evidence>
<name>A0A485LYX5_9ZZZZ</name>
<dbReference type="EMBL" id="CAADRN010000164">
    <property type="protein sequence ID" value="VFU14213.1"/>
    <property type="molecule type" value="Genomic_DNA"/>
</dbReference>
<dbReference type="SMART" id="SM00966">
    <property type="entry name" value="SpoVT_AbrB"/>
    <property type="match status" value="1"/>
</dbReference>